<evidence type="ECO:0000259" key="4">
    <source>
        <dbReference type="PROSITE" id="PS50846"/>
    </source>
</evidence>
<dbReference type="GO" id="GO:0016020">
    <property type="term" value="C:membrane"/>
    <property type="evidence" value="ECO:0007669"/>
    <property type="project" value="InterPro"/>
</dbReference>
<dbReference type="EMBL" id="WNDD01000004">
    <property type="protein sequence ID" value="MTV00933.1"/>
    <property type="molecule type" value="Genomic_DNA"/>
</dbReference>
<dbReference type="NCBIfam" id="TIGR01730">
    <property type="entry name" value="RND_mfp"/>
    <property type="match status" value="1"/>
</dbReference>
<protein>
    <submittedName>
        <fullName evidence="6">Efflux RND transporter periplasmic adaptor subunit</fullName>
    </submittedName>
</protein>
<dbReference type="PANTHER" id="PTHR30097:SF15">
    <property type="entry name" value="CATION EFFLUX SYSTEM PROTEIN CUSB"/>
    <property type="match status" value="1"/>
</dbReference>
<reference evidence="7 8" key="1">
    <citation type="journal article" date="2019" name="Nat. Med.">
        <title>A library of human gut bacterial isolates paired with longitudinal multiomics data enables mechanistic microbiome research.</title>
        <authorList>
            <person name="Poyet M."/>
            <person name="Groussin M."/>
            <person name="Gibbons S.M."/>
            <person name="Avila-Pacheco J."/>
            <person name="Jiang X."/>
            <person name="Kearney S.M."/>
            <person name="Perrotta A.R."/>
            <person name="Berdy B."/>
            <person name="Zhao S."/>
            <person name="Lieberman T.D."/>
            <person name="Swanson P.K."/>
            <person name="Smith M."/>
            <person name="Roesemann S."/>
            <person name="Alexander J.E."/>
            <person name="Rich S.A."/>
            <person name="Livny J."/>
            <person name="Vlamakis H."/>
            <person name="Clish C."/>
            <person name="Bullock K."/>
            <person name="Deik A."/>
            <person name="Scott J."/>
            <person name="Pierce K.A."/>
            <person name="Xavier R.J."/>
            <person name="Alm E.J."/>
        </authorList>
    </citation>
    <scope>NUCLEOTIDE SEQUENCE [LARGE SCALE GENOMIC DNA]</scope>
    <source>
        <strain evidence="6 8">BIOML-A11</strain>
        <strain evidence="5 7">BIOML-A29</strain>
    </source>
</reference>
<accession>A0A9Q4WRL8</accession>
<name>A0A9Q4WRL8_9BACT</name>
<dbReference type="Gene3D" id="3.30.70.100">
    <property type="match status" value="1"/>
</dbReference>
<dbReference type="Pfam" id="PF25954">
    <property type="entry name" value="Beta-barrel_RND_2"/>
    <property type="match status" value="1"/>
</dbReference>
<dbReference type="InterPro" id="IPR045800">
    <property type="entry name" value="HMBD"/>
</dbReference>
<dbReference type="PANTHER" id="PTHR30097">
    <property type="entry name" value="CATION EFFLUX SYSTEM PROTEIN CUSB"/>
    <property type="match status" value="1"/>
</dbReference>
<evidence type="ECO:0000313" key="6">
    <source>
        <dbReference type="EMBL" id="MTV00933.1"/>
    </source>
</evidence>
<dbReference type="InterPro" id="IPR006121">
    <property type="entry name" value="HMA_dom"/>
</dbReference>
<keyword evidence="7" id="KW-1185">Reference proteome</keyword>
<dbReference type="PROSITE" id="PS50846">
    <property type="entry name" value="HMA_2"/>
    <property type="match status" value="1"/>
</dbReference>
<dbReference type="InterPro" id="IPR058792">
    <property type="entry name" value="Beta-barrel_RND_2"/>
</dbReference>
<dbReference type="InterPro" id="IPR036163">
    <property type="entry name" value="HMA_dom_sf"/>
</dbReference>
<keyword evidence="2" id="KW-0813">Transport</keyword>
<comment type="similarity">
    <text evidence="1">Belongs to the membrane fusion protein (MFP) (TC 8.A.1) family.</text>
</comment>
<dbReference type="SUPFAM" id="SSF111369">
    <property type="entry name" value="HlyD-like secretion proteins"/>
    <property type="match status" value="1"/>
</dbReference>
<dbReference type="Pfam" id="PF25975">
    <property type="entry name" value="CzcB_C"/>
    <property type="match status" value="1"/>
</dbReference>
<gene>
    <name evidence="5" type="ORF">GMD82_05500</name>
    <name evidence="6" type="ORF">GME02_04490</name>
</gene>
<evidence type="ECO:0000256" key="2">
    <source>
        <dbReference type="ARBA" id="ARBA00022448"/>
    </source>
</evidence>
<evidence type="ECO:0000313" key="7">
    <source>
        <dbReference type="Proteomes" id="UP000434916"/>
    </source>
</evidence>
<dbReference type="Pfam" id="PF19335">
    <property type="entry name" value="HMBD"/>
    <property type="match status" value="1"/>
</dbReference>
<dbReference type="GO" id="GO:0022857">
    <property type="term" value="F:transmembrane transporter activity"/>
    <property type="evidence" value="ECO:0007669"/>
    <property type="project" value="InterPro"/>
</dbReference>
<dbReference type="GO" id="GO:0046914">
    <property type="term" value="F:transition metal ion binding"/>
    <property type="evidence" value="ECO:0007669"/>
    <property type="project" value="TreeGrafter"/>
</dbReference>
<dbReference type="InterPro" id="IPR051909">
    <property type="entry name" value="MFP_Cation_Efflux"/>
</dbReference>
<dbReference type="Pfam" id="PF25869">
    <property type="entry name" value="3HB_CusB"/>
    <property type="match status" value="1"/>
</dbReference>
<comment type="caution">
    <text evidence="6">The sequence shown here is derived from an EMBL/GenBank/DDBJ whole genome shotgun (WGS) entry which is preliminary data.</text>
</comment>
<dbReference type="InterPro" id="IPR058791">
    <property type="entry name" value="3HB_CusB"/>
</dbReference>
<evidence type="ECO:0000313" key="8">
    <source>
        <dbReference type="Proteomes" id="UP000482671"/>
    </source>
</evidence>
<dbReference type="Pfam" id="PF25919">
    <property type="entry name" value="BSH_CusB"/>
    <property type="match status" value="1"/>
</dbReference>
<dbReference type="FunFam" id="2.40.30.170:FF:000010">
    <property type="entry name" value="Efflux RND transporter periplasmic adaptor subunit"/>
    <property type="match status" value="1"/>
</dbReference>
<dbReference type="Gene3D" id="6.10.140.730">
    <property type="match status" value="1"/>
</dbReference>
<dbReference type="Pfam" id="PF00403">
    <property type="entry name" value="HMA"/>
    <property type="match status" value="1"/>
</dbReference>
<dbReference type="InterPro" id="IPR006143">
    <property type="entry name" value="RND_pump_MFP"/>
</dbReference>
<dbReference type="GO" id="GO:0015679">
    <property type="term" value="P:plasma membrane copper ion transport"/>
    <property type="evidence" value="ECO:0007669"/>
    <property type="project" value="TreeGrafter"/>
</dbReference>
<dbReference type="Proteomes" id="UP000482671">
    <property type="component" value="Unassembled WGS sequence"/>
</dbReference>
<dbReference type="InterPro" id="IPR058649">
    <property type="entry name" value="CzcB_C"/>
</dbReference>
<evidence type="ECO:0000313" key="5">
    <source>
        <dbReference type="EMBL" id="MTU38965.1"/>
    </source>
</evidence>
<organism evidence="6 8">
    <name type="scientific">Parabacteroides merdae</name>
    <dbReference type="NCBI Taxonomy" id="46503"/>
    <lineage>
        <taxon>Bacteria</taxon>
        <taxon>Pseudomonadati</taxon>
        <taxon>Bacteroidota</taxon>
        <taxon>Bacteroidia</taxon>
        <taxon>Bacteroidales</taxon>
        <taxon>Tannerellaceae</taxon>
        <taxon>Parabacteroides</taxon>
    </lineage>
</organism>
<feature type="region of interest" description="Disordered" evidence="3">
    <location>
        <begin position="441"/>
        <end position="463"/>
    </location>
</feature>
<dbReference type="EMBL" id="WNCN01000006">
    <property type="protein sequence ID" value="MTU38965.1"/>
    <property type="molecule type" value="Genomic_DNA"/>
</dbReference>
<dbReference type="GO" id="GO:0030288">
    <property type="term" value="C:outer membrane-bounded periplasmic space"/>
    <property type="evidence" value="ECO:0007669"/>
    <property type="project" value="TreeGrafter"/>
</dbReference>
<dbReference type="Proteomes" id="UP000434916">
    <property type="component" value="Unassembled WGS sequence"/>
</dbReference>
<dbReference type="InterPro" id="IPR058790">
    <property type="entry name" value="BSH_CusB"/>
</dbReference>
<sequence length="580" mass="62851">MNNKMKKINEIIKSKSVQYIIVACAGLLVGRLLFSSSESPAPATHEGHEMHEGHSHDLVQDETGVWTCSMHPQIRQDKPGKCPICAMDLIPVRKGSGGGENSDPKAIQLSEEAAALADVQTSKVSRKNPVKTVRLYGKIAPNEQSLQSQTAHVGGRIEQLNINFTGESVRAGQTLAVLYSPELFTAQQELLEAIKMKQPALIQAAREKLRLWKMTNAQIEAIEQSGSVSPLVEIKANVSGIVMTKRVNQGDYVASGAVLFDIANLSSVWAMFDTFEVDLPFLNRGDQVHFTLQALPGKTYTGRIAFIDPIINPSTRTARVRVEVPNSHMELKPEMYATAEVSAPLQGYKDRITVPQTAVLWTGKRSIVYVKQPDTSTPTFLMREVELGPSLGNAYVILKGLSEGEEVVTNGVFSIDASAQQEGKQSMMNNDGEAQPMSGHVGHTMSGHEGHAAHGTSAAQPEPAGEHAMFGVKGSCDMCKQRIETAAKSVNGVSSVHWDKEKQMIHLQYNPSKTSVDAISKAIAKAGHDTDTYKADQTSTTNCRVVANTGNKRILQPGQATSPSSPLLSFFILVAIFGRA</sequence>
<evidence type="ECO:0000256" key="3">
    <source>
        <dbReference type="SAM" id="MobiDB-lite"/>
    </source>
</evidence>
<proteinExistence type="inferred from homology"/>
<dbReference type="Gene3D" id="2.40.420.20">
    <property type="match status" value="1"/>
</dbReference>
<dbReference type="AlphaFoldDB" id="A0A9Q4WRL8"/>
<evidence type="ECO:0000256" key="1">
    <source>
        <dbReference type="ARBA" id="ARBA00009477"/>
    </source>
</evidence>
<dbReference type="CDD" id="cd00371">
    <property type="entry name" value="HMA"/>
    <property type="match status" value="1"/>
</dbReference>
<feature type="domain" description="HMA" evidence="4">
    <location>
        <begin position="465"/>
        <end position="531"/>
    </location>
</feature>
<dbReference type="GO" id="GO:0060003">
    <property type="term" value="P:copper ion export"/>
    <property type="evidence" value="ECO:0007669"/>
    <property type="project" value="TreeGrafter"/>
</dbReference>
<dbReference type="SUPFAM" id="SSF55008">
    <property type="entry name" value="HMA, heavy metal-associated domain"/>
    <property type="match status" value="1"/>
</dbReference>
<dbReference type="Gene3D" id="2.40.30.170">
    <property type="match status" value="1"/>
</dbReference>